<comment type="pathway">
    <text evidence="1">Amino-acid biosynthesis; L-histidine biosynthesis; L-histidine from 5-phospho-alpha-D-ribose 1-diphosphate: step 8/9.</text>
</comment>
<accession>C5BM99</accession>
<keyword evidence="5" id="KW-0479">Metal-binding</keyword>
<gene>
    <name evidence="11" type="ordered locus">TERTU_0360</name>
</gene>
<dbReference type="HOGENOM" id="CLU_052657_1_1_6"/>
<organism evidence="11 12">
    <name type="scientific">Teredinibacter turnerae (strain ATCC 39867 / T7901)</name>
    <dbReference type="NCBI Taxonomy" id="377629"/>
    <lineage>
        <taxon>Bacteria</taxon>
        <taxon>Pseudomonadati</taxon>
        <taxon>Pseudomonadota</taxon>
        <taxon>Gammaproteobacteria</taxon>
        <taxon>Cellvibrionales</taxon>
        <taxon>Cellvibrionaceae</taxon>
        <taxon>Teredinibacter</taxon>
    </lineage>
</organism>
<dbReference type="InterPro" id="IPR036412">
    <property type="entry name" value="HAD-like_sf"/>
</dbReference>
<evidence type="ECO:0000256" key="3">
    <source>
        <dbReference type="ARBA" id="ARBA00013085"/>
    </source>
</evidence>
<name>C5BM99_TERTT</name>
<evidence type="ECO:0000256" key="6">
    <source>
        <dbReference type="ARBA" id="ARBA00022801"/>
    </source>
</evidence>
<dbReference type="InterPro" id="IPR050582">
    <property type="entry name" value="HAD-like_SerB"/>
</dbReference>
<dbReference type="Gene3D" id="3.40.50.1000">
    <property type="entry name" value="HAD superfamily/HAD-like"/>
    <property type="match status" value="1"/>
</dbReference>
<dbReference type="Pfam" id="PF12710">
    <property type="entry name" value="HAD"/>
    <property type="match status" value="1"/>
</dbReference>
<dbReference type="GO" id="GO:0004401">
    <property type="term" value="F:histidinol-phosphatase activity"/>
    <property type="evidence" value="ECO:0007669"/>
    <property type="project" value="UniProtKB-EC"/>
</dbReference>
<dbReference type="KEGG" id="ttu:TERTU_0360"/>
<dbReference type="PANTHER" id="PTHR43344">
    <property type="entry name" value="PHOSPHOSERINE PHOSPHATASE"/>
    <property type="match status" value="1"/>
</dbReference>
<evidence type="ECO:0000256" key="10">
    <source>
        <dbReference type="ARBA" id="ARBA00053547"/>
    </source>
</evidence>
<evidence type="ECO:0000256" key="2">
    <source>
        <dbReference type="ARBA" id="ARBA00009184"/>
    </source>
</evidence>
<reference evidence="11 12" key="1">
    <citation type="journal article" date="2009" name="PLoS ONE">
        <title>The complete genome of Teredinibacter turnerae T7901: an intracellular endosymbiont of marine wood-boring bivalves (shipworms).</title>
        <authorList>
            <person name="Yang J.C."/>
            <person name="Madupu R."/>
            <person name="Durkin A.S."/>
            <person name="Ekborg N.A."/>
            <person name="Pedamallu C.S."/>
            <person name="Hostetler J.B."/>
            <person name="Radune D."/>
            <person name="Toms B.S."/>
            <person name="Henrissat B."/>
            <person name="Coutinho P.M."/>
            <person name="Schwarz S."/>
            <person name="Field L."/>
            <person name="Trindade-Silva A.E."/>
            <person name="Soares C.A.G."/>
            <person name="Elshahawi S."/>
            <person name="Hanora A."/>
            <person name="Schmidt E.W."/>
            <person name="Haygood M.G."/>
            <person name="Posfai J."/>
            <person name="Benner J."/>
            <person name="Madinger C."/>
            <person name="Nove J."/>
            <person name="Anton B."/>
            <person name="Chaudhary K."/>
            <person name="Foster J."/>
            <person name="Holman A."/>
            <person name="Kumar S."/>
            <person name="Lessard P.A."/>
            <person name="Luyten Y.A."/>
            <person name="Slatko B."/>
            <person name="Wood N."/>
            <person name="Wu B."/>
            <person name="Teplitski M."/>
            <person name="Mougous J.D."/>
            <person name="Ward N."/>
            <person name="Eisen J.A."/>
            <person name="Badger J.H."/>
            <person name="Distel D.L."/>
        </authorList>
    </citation>
    <scope>NUCLEOTIDE SEQUENCE [LARGE SCALE GENOMIC DNA]</scope>
    <source>
        <strain evidence="12">ATCC 39867 / T7901</strain>
    </source>
</reference>
<dbReference type="GO" id="GO:0046872">
    <property type="term" value="F:metal ion binding"/>
    <property type="evidence" value="ECO:0007669"/>
    <property type="project" value="UniProtKB-KW"/>
</dbReference>
<keyword evidence="6 11" id="KW-0378">Hydrolase</keyword>
<comment type="catalytic activity">
    <reaction evidence="9">
        <text>L-histidinol phosphate + H2O = L-histidinol + phosphate</text>
        <dbReference type="Rhea" id="RHEA:14465"/>
        <dbReference type="ChEBI" id="CHEBI:15377"/>
        <dbReference type="ChEBI" id="CHEBI:43474"/>
        <dbReference type="ChEBI" id="CHEBI:57699"/>
        <dbReference type="ChEBI" id="CHEBI:57980"/>
        <dbReference type="EC" id="3.1.3.15"/>
    </reaction>
    <physiologicalReaction direction="left-to-right" evidence="9">
        <dbReference type="Rhea" id="RHEA:14466"/>
    </physiologicalReaction>
</comment>
<dbReference type="CDD" id="cd02612">
    <property type="entry name" value="HAD_PGPPase"/>
    <property type="match status" value="1"/>
</dbReference>
<evidence type="ECO:0000256" key="8">
    <source>
        <dbReference type="ARBA" id="ARBA00033209"/>
    </source>
</evidence>
<dbReference type="eggNOG" id="COG0560">
    <property type="taxonomic scope" value="Bacteria"/>
</dbReference>
<dbReference type="Proteomes" id="UP000009080">
    <property type="component" value="Chromosome"/>
</dbReference>
<dbReference type="NCBIfam" id="TIGR01488">
    <property type="entry name" value="HAD-SF-IB"/>
    <property type="match status" value="1"/>
</dbReference>
<dbReference type="FunFam" id="3.40.50.1000:FF:000025">
    <property type="entry name" value="HAD hydrolase, family IB"/>
    <property type="match status" value="1"/>
</dbReference>
<dbReference type="NCBIfam" id="TIGR01490">
    <property type="entry name" value="HAD-SF-IB-hyp1"/>
    <property type="match status" value="1"/>
</dbReference>
<comment type="function">
    <text evidence="10">Catalyzes the dephosphorylation of histidinol-phosphate to histidinol, the direct precursor of histidine.</text>
</comment>
<sequence>MSLAIFDLDNTLIGGDSDHAWGEFLVAEKIVDADTHSRTNDRFYEDYKRGTLDIHAYLRFALAPLKQYNMTELDELHQRFFAACIRPLWLPKAEALIASHRQQGHRLLVITATNRFITAPIVAALGIDDLLASDAEIVDNRYTGEPSGIPCFQQGKVARLKNWLAETGETLANSYFYSDSANDLPLLQVVDQPVAVDPDERLRAFAEQHQWPILSLR</sequence>
<protein>
    <recommendedName>
        <fullName evidence="4">Histidinol-phosphatase</fullName>
        <ecNumber evidence="3">3.1.3.15</ecNumber>
    </recommendedName>
    <alternativeName>
        <fullName evidence="8">Histidinol-phosphate phosphatase</fullName>
    </alternativeName>
</protein>
<dbReference type="EMBL" id="CP001614">
    <property type="protein sequence ID" value="ACR14436.1"/>
    <property type="molecule type" value="Genomic_DNA"/>
</dbReference>
<dbReference type="PANTHER" id="PTHR43344:SF13">
    <property type="entry name" value="PHOSPHATASE RV3661-RELATED"/>
    <property type="match status" value="1"/>
</dbReference>
<evidence type="ECO:0000256" key="5">
    <source>
        <dbReference type="ARBA" id="ARBA00022723"/>
    </source>
</evidence>
<evidence type="ECO:0000313" key="12">
    <source>
        <dbReference type="Proteomes" id="UP000009080"/>
    </source>
</evidence>
<dbReference type="STRING" id="377629.TERTU_0360"/>
<evidence type="ECO:0000256" key="7">
    <source>
        <dbReference type="ARBA" id="ARBA00022842"/>
    </source>
</evidence>
<evidence type="ECO:0000256" key="4">
    <source>
        <dbReference type="ARBA" id="ARBA00021697"/>
    </source>
</evidence>
<keyword evidence="12" id="KW-1185">Reference proteome</keyword>
<dbReference type="AlphaFoldDB" id="C5BM99"/>
<dbReference type="InterPro" id="IPR006385">
    <property type="entry name" value="HAD_hydro_SerB1"/>
</dbReference>
<proteinExistence type="inferred from homology"/>
<comment type="similarity">
    <text evidence="2">Belongs to the HAD-like hydrolase superfamily. SerB family.</text>
</comment>
<dbReference type="InterPro" id="IPR023214">
    <property type="entry name" value="HAD_sf"/>
</dbReference>
<keyword evidence="7" id="KW-0460">Magnesium</keyword>
<evidence type="ECO:0000256" key="9">
    <source>
        <dbReference type="ARBA" id="ARBA00052092"/>
    </source>
</evidence>
<dbReference type="EC" id="3.1.3.15" evidence="3"/>
<evidence type="ECO:0000256" key="1">
    <source>
        <dbReference type="ARBA" id="ARBA00004970"/>
    </source>
</evidence>
<dbReference type="Gene3D" id="1.20.1440.100">
    <property type="entry name" value="SG protein - dephosphorylation function"/>
    <property type="match status" value="1"/>
</dbReference>
<evidence type="ECO:0000313" key="11">
    <source>
        <dbReference type="EMBL" id="ACR14436.1"/>
    </source>
</evidence>
<dbReference type="SUPFAM" id="SSF56784">
    <property type="entry name" value="HAD-like"/>
    <property type="match status" value="1"/>
</dbReference>